<dbReference type="InterPro" id="IPR002018">
    <property type="entry name" value="CarbesteraseB"/>
</dbReference>
<dbReference type="HOGENOM" id="CLU_006586_10_6_1"/>
<dbReference type="Proteomes" id="UP000053989">
    <property type="component" value="Unassembled WGS sequence"/>
</dbReference>
<evidence type="ECO:0000256" key="2">
    <source>
        <dbReference type="ARBA" id="ARBA00022801"/>
    </source>
</evidence>
<dbReference type="PANTHER" id="PTHR11559">
    <property type="entry name" value="CARBOXYLESTERASE"/>
    <property type="match status" value="1"/>
</dbReference>
<evidence type="ECO:0000256" key="1">
    <source>
        <dbReference type="ARBA" id="ARBA00005964"/>
    </source>
</evidence>
<dbReference type="SUPFAM" id="SSF53474">
    <property type="entry name" value="alpha/beta-Hydrolases"/>
    <property type="match status" value="1"/>
</dbReference>
<keyword evidence="6" id="KW-1185">Reference proteome</keyword>
<name>A0A0C3CZM1_9AGAM</name>
<keyword evidence="2 3" id="KW-0378">Hydrolase</keyword>
<dbReference type="AlphaFoldDB" id="A0A0C3CZM1"/>
<dbReference type="InParanoid" id="A0A0C3CZM1"/>
<dbReference type="InterPro" id="IPR050309">
    <property type="entry name" value="Type-B_Carboxylest/Lipase"/>
</dbReference>
<evidence type="ECO:0000259" key="4">
    <source>
        <dbReference type="Pfam" id="PF00135"/>
    </source>
</evidence>
<dbReference type="Gene3D" id="3.40.50.1820">
    <property type="entry name" value="alpha/beta hydrolase"/>
    <property type="match status" value="1"/>
</dbReference>
<gene>
    <name evidence="5" type="ORF">SCLCIDRAFT_137679</name>
</gene>
<reference evidence="5 6" key="1">
    <citation type="submission" date="2014-04" db="EMBL/GenBank/DDBJ databases">
        <authorList>
            <consortium name="DOE Joint Genome Institute"/>
            <person name="Kuo A."/>
            <person name="Kohler A."/>
            <person name="Nagy L.G."/>
            <person name="Floudas D."/>
            <person name="Copeland A."/>
            <person name="Barry K.W."/>
            <person name="Cichocki N."/>
            <person name="Veneault-Fourrey C."/>
            <person name="LaButti K."/>
            <person name="Lindquist E.A."/>
            <person name="Lipzen A."/>
            <person name="Lundell T."/>
            <person name="Morin E."/>
            <person name="Murat C."/>
            <person name="Sun H."/>
            <person name="Tunlid A."/>
            <person name="Henrissat B."/>
            <person name="Grigoriev I.V."/>
            <person name="Hibbett D.S."/>
            <person name="Martin F."/>
            <person name="Nordberg H.P."/>
            <person name="Cantor M.N."/>
            <person name="Hua S.X."/>
        </authorList>
    </citation>
    <scope>NUCLEOTIDE SEQUENCE [LARGE SCALE GENOMIC DNA]</scope>
    <source>
        <strain evidence="5 6">Foug A</strain>
    </source>
</reference>
<organism evidence="5 6">
    <name type="scientific">Scleroderma citrinum Foug A</name>
    <dbReference type="NCBI Taxonomy" id="1036808"/>
    <lineage>
        <taxon>Eukaryota</taxon>
        <taxon>Fungi</taxon>
        <taxon>Dikarya</taxon>
        <taxon>Basidiomycota</taxon>
        <taxon>Agaricomycotina</taxon>
        <taxon>Agaricomycetes</taxon>
        <taxon>Agaricomycetidae</taxon>
        <taxon>Boletales</taxon>
        <taxon>Sclerodermatineae</taxon>
        <taxon>Sclerodermataceae</taxon>
        <taxon>Scleroderma</taxon>
    </lineage>
</organism>
<dbReference type="GO" id="GO:0016787">
    <property type="term" value="F:hydrolase activity"/>
    <property type="evidence" value="ECO:0007669"/>
    <property type="project" value="UniProtKB-KW"/>
</dbReference>
<proteinExistence type="inferred from homology"/>
<dbReference type="OrthoDB" id="408631at2759"/>
<feature type="signal peptide" evidence="3">
    <location>
        <begin position="1"/>
        <end position="20"/>
    </location>
</feature>
<evidence type="ECO:0000313" key="6">
    <source>
        <dbReference type="Proteomes" id="UP000053989"/>
    </source>
</evidence>
<keyword evidence="3" id="KW-0732">Signal</keyword>
<dbReference type="EMBL" id="KN822164">
    <property type="protein sequence ID" value="KIM54010.1"/>
    <property type="molecule type" value="Genomic_DNA"/>
</dbReference>
<dbReference type="Pfam" id="PF00135">
    <property type="entry name" value="COesterase"/>
    <property type="match status" value="1"/>
</dbReference>
<evidence type="ECO:0000256" key="3">
    <source>
        <dbReference type="RuleBase" id="RU361235"/>
    </source>
</evidence>
<dbReference type="PROSITE" id="PS00941">
    <property type="entry name" value="CARBOXYLESTERASE_B_2"/>
    <property type="match status" value="1"/>
</dbReference>
<dbReference type="EC" id="3.1.1.-" evidence="3"/>
<reference evidence="6" key="2">
    <citation type="submission" date="2015-01" db="EMBL/GenBank/DDBJ databases">
        <title>Evolutionary Origins and Diversification of the Mycorrhizal Mutualists.</title>
        <authorList>
            <consortium name="DOE Joint Genome Institute"/>
            <consortium name="Mycorrhizal Genomics Consortium"/>
            <person name="Kohler A."/>
            <person name="Kuo A."/>
            <person name="Nagy L.G."/>
            <person name="Floudas D."/>
            <person name="Copeland A."/>
            <person name="Barry K.W."/>
            <person name="Cichocki N."/>
            <person name="Veneault-Fourrey C."/>
            <person name="LaButti K."/>
            <person name="Lindquist E.A."/>
            <person name="Lipzen A."/>
            <person name="Lundell T."/>
            <person name="Morin E."/>
            <person name="Murat C."/>
            <person name="Riley R."/>
            <person name="Ohm R."/>
            <person name="Sun H."/>
            <person name="Tunlid A."/>
            <person name="Henrissat B."/>
            <person name="Grigoriev I.V."/>
            <person name="Hibbett D.S."/>
            <person name="Martin F."/>
        </authorList>
    </citation>
    <scope>NUCLEOTIDE SEQUENCE [LARGE SCALE GENOMIC DNA]</scope>
    <source>
        <strain evidence="6">Foug A</strain>
    </source>
</reference>
<dbReference type="STRING" id="1036808.A0A0C3CZM1"/>
<comment type="similarity">
    <text evidence="1 3">Belongs to the type-B carboxylesterase/lipase family.</text>
</comment>
<evidence type="ECO:0000313" key="5">
    <source>
        <dbReference type="EMBL" id="KIM54010.1"/>
    </source>
</evidence>
<dbReference type="PROSITE" id="PS00122">
    <property type="entry name" value="CARBOXYLESTERASE_B_1"/>
    <property type="match status" value="1"/>
</dbReference>
<feature type="domain" description="Carboxylesterase type B" evidence="4">
    <location>
        <begin position="29"/>
        <end position="485"/>
    </location>
</feature>
<dbReference type="ESTHER" id="9homo-a0a0c3czm1">
    <property type="family name" value="Fungal_carboxylesterase_lipase"/>
</dbReference>
<accession>A0A0C3CZM1</accession>
<feature type="chain" id="PRO_5005111068" description="Carboxylic ester hydrolase" evidence="3">
    <location>
        <begin position="21"/>
        <end position="575"/>
    </location>
</feature>
<dbReference type="InterPro" id="IPR019819">
    <property type="entry name" value="Carboxylesterase_B_CS"/>
</dbReference>
<dbReference type="InterPro" id="IPR019826">
    <property type="entry name" value="Carboxylesterase_B_AS"/>
</dbReference>
<dbReference type="InterPro" id="IPR029058">
    <property type="entry name" value="AB_hydrolase_fold"/>
</dbReference>
<sequence length="575" mass="62577">MSRLSVVFVTAFQFVLSVIAASDSNTNLPIVTLDYGRFQGFCSAFSTESFLGIPFAQPPVGNLHLNKPAPPSSLGPGVSNATSYANTCPQMPPYPPGVTFPDNPGLAGATAYLTEFVPEPTVAASEDCLYVNVVRPTGVCSGADLPVVVFIYGGGFTEGYASAYNGTGIVSHSVGLNAPIIYVSFNYRLNVFGFLGGKEVQQAGLGNLGLYNQRMALEWVQKYISTFGGDREKVIIWGQSAGAISVMLHIVAYDGNVNGLFRGAVMQSGSAYPLQEIASAPQQENYDFIVAQTNCSTANDTLSCLRQAPYEAVMNAMEHTDYFNSYKSLNMTWSPLVDGVILEHTLRESLSMGKYARVPAIFGTVDDEGTLFSLFSFNVTTSDQFLEYVQTNFLVGLSESDINLVGKLYPDDPTQGSPFGIGMNDTLTYVPEYKRISAFLGDLYFQAPRRHALSIMSTTQNVWSYLWKRNKYVPGLGSFHGSDLQEFYDFTGLTDWVGADTVIYFSYALDPNVSQGGDPSGGASSLLSGLNWNQWTPFCPALLTFEDPNVLTFENDMFPEVVVLYLSCLSDQMAL</sequence>
<protein>
    <recommendedName>
        <fullName evidence="3">Carboxylic ester hydrolase</fullName>
        <ecNumber evidence="3">3.1.1.-</ecNumber>
    </recommendedName>
</protein>